<keyword evidence="4 6" id="KW-1133">Transmembrane helix</keyword>
<reference evidence="8 9" key="1">
    <citation type="submission" date="2023-07" db="EMBL/GenBank/DDBJ databases">
        <title>Genomic Encyclopedia of Type Strains, Phase IV (KMG-IV): sequencing the most valuable type-strain genomes for metagenomic binning, comparative biology and taxonomic classification.</title>
        <authorList>
            <person name="Goeker M."/>
        </authorList>
    </citation>
    <scope>NUCLEOTIDE SEQUENCE [LARGE SCALE GENOMIC DNA]</scope>
    <source>
        <strain evidence="8 9">DSM 12751</strain>
    </source>
</reference>
<feature type="transmembrane region" description="Helical" evidence="6">
    <location>
        <begin position="434"/>
        <end position="454"/>
    </location>
</feature>
<feature type="transmembrane region" description="Helical" evidence="6">
    <location>
        <begin position="331"/>
        <end position="352"/>
    </location>
</feature>
<dbReference type="InterPro" id="IPR020846">
    <property type="entry name" value="MFS_dom"/>
</dbReference>
<dbReference type="Proteomes" id="UP001235840">
    <property type="component" value="Unassembled WGS sequence"/>
</dbReference>
<evidence type="ECO:0000259" key="7">
    <source>
        <dbReference type="PROSITE" id="PS50850"/>
    </source>
</evidence>
<dbReference type="Gene3D" id="1.20.1720.10">
    <property type="entry name" value="Multidrug resistance protein D"/>
    <property type="match status" value="1"/>
</dbReference>
<dbReference type="InterPro" id="IPR011701">
    <property type="entry name" value="MFS"/>
</dbReference>
<sequence length="462" mass="50498">MSVDSMSTGNTDSMVKQEKDGMKLMRFMLMTVALSSMSVMMFNIVIPEISVDLGLSLTQVSWLSSGYILIYAFGTVTYGKLADRFQLRNVLTLGLLLFAFGSLVGLFSSSFWGALVGRLMQAAGASVVPALAMIIPVRYFSQERRGSAMSMTAIGLALGSVLAPAVSALILSVADWRWLFVPPMLLLLLLPYYRKYLLLPATGVQGKFDWLGAVLLLGAMALLLLGITYGLWLLILLGTLLLPVFYVWIRVAKNPFIHPGLFQNTSYRTGIILTILIATMANGLFYLSPVMLADVYSINSQWIGYALIPAAIASALLGRRGGILADSKGNTTLYTVAAGLLTTCFILLAVLVDVVSVWLIPLLFIFGNVGQTFMQVSVANTVSMTLSKEQVGVGMGFFSMMNFITMGMTIGIYSRLAEWDVRGWNSFLTTSETGMFNNIYLVLALMHVIVLLFYRVSFGTKK</sequence>
<feature type="transmembrane region" description="Helical" evidence="6">
    <location>
        <begin position="90"/>
        <end position="113"/>
    </location>
</feature>
<feature type="transmembrane region" description="Helical" evidence="6">
    <location>
        <begin position="152"/>
        <end position="172"/>
    </location>
</feature>
<feature type="transmembrane region" description="Helical" evidence="6">
    <location>
        <begin position="119"/>
        <end position="140"/>
    </location>
</feature>
<protein>
    <submittedName>
        <fullName evidence="8">DHA2 family metal-tetracycline-proton antiporter-like MFS transporter</fullName>
    </submittedName>
</protein>
<dbReference type="SUPFAM" id="SSF103473">
    <property type="entry name" value="MFS general substrate transporter"/>
    <property type="match status" value="1"/>
</dbReference>
<evidence type="ECO:0000256" key="4">
    <source>
        <dbReference type="ARBA" id="ARBA00022989"/>
    </source>
</evidence>
<evidence type="ECO:0000256" key="2">
    <source>
        <dbReference type="ARBA" id="ARBA00022448"/>
    </source>
</evidence>
<keyword evidence="5 6" id="KW-0472">Membrane</keyword>
<dbReference type="CDD" id="cd17321">
    <property type="entry name" value="MFS_MMR_MDR_like"/>
    <property type="match status" value="1"/>
</dbReference>
<evidence type="ECO:0000313" key="9">
    <source>
        <dbReference type="Proteomes" id="UP001235840"/>
    </source>
</evidence>
<dbReference type="Pfam" id="PF07690">
    <property type="entry name" value="MFS_1"/>
    <property type="match status" value="1"/>
</dbReference>
<gene>
    <name evidence="8" type="ORF">J2S11_001588</name>
</gene>
<feature type="transmembrane region" description="Helical" evidence="6">
    <location>
        <begin position="58"/>
        <end position="78"/>
    </location>
</feature>
<dbReference type="EMBL" id="JAUSTY010000005">
    <property type="protein sequence ID" value="MDQ0165687.1"/>
    <property type="molecule type" value="Genomic_DNA"/>
</dbReference>
<evidence type="ECO:0000256" key="3">
    <source>
        <dbReference type="ARBA" id="ARBA00022692"/>
    </source>
</evidence>
<dbReference type="Gene3D" id="1.20.1250.20">
    <property type="entry name" value="MFS general substrate transporter like domains"/>
    <property type="match status" value="1"/>
</dbReference>
<keyword evidence="3 6" id="KW-0812">Transmembrane</keyword>
<feature type="transmembrane region" description="Helical" evidence="6">
    <location>
        <begin position="302"/>
        <end position="319"/>
    </location>
</feature>
<dbReference type="PRINTS" id="PR01036">
    <property type="entry name" value="TCRTETB"/>
</dbReference>
<keyword evidence="9" id="KW-1185">Reference proteome</keyword>
<dbReference type="PANTHER" id="PTHR42718">
    <property type="entry name" value="MAJOR FACILITATOR SUPERFAMILY MULTIDRUG TRANSPORTER MFSC"/>
    <property type="match status" value="1"/>
</dbReference>
<evidence type="ECO:0000313" key="8">
    <source>
        <dbReference type="EMBL" id="MDQ0165687.1"/>
    </source>
</evidence>
<evidence type="ECO:0000256" key="6">
    <source>
        <dbReference type="SAM" id="Phobius"/>
    </source>
</evidence>
<dbReference type="RefSeq" id="WP_307393067.1">
    <property type="nucleotide sequence ID" value="NZ_BAAADK010000011.1"/>
</dbReference>
<proteinExistence type="predicted"/>
<dbReference type="PROSITE" id="PS50850">
    <property type="entry name" value="MFS"/>
    <property type="match status" value="1"/>
</dbReference>
<comment type="subcellular location">
    <subcellularLocation>
        <location evidence="1">Cell membrane</location>
        <topology evidence="1">Multi-pass membrane protein</topology>
    </subcellularLocation>
</comment>
<keyword evidence="2" id="KW-0813">Transport</keyword>
<feature type="transmembrane region" description="Helical" evidence="6">
    <location>
        <begin position="208"/>
        <end position="225"/>
    </location>
</feature>
<comment type="caution">
    <text evidence="8">The sequence shown here is derived from an EMBL/GenBank/DDBJ whole genome shotgun (WGS) entry which is preliminary data.</text>
</comment>
<organism evidence="8 9">
    <name type="scientific">Caldalkalibacillus horti</name>
    <dbReference type="NCBI Taxonomy" id="77523"/>
    <lineage>
        <taxon>Bacteria</taxon>
        <taxon>Bacillati</taxon>
        <taxon>Bacillota</taxon>
        <taxon>Bacilli</taxon>
        <taxon>Bacillales</taxon>
        <taxon>Bacillaceae</taxon>
        <taxon>Caldalkalibacillus</taxon>
    </lineage>
</organism>
<feature type="transmembrane region" description="Helical" evidence="6">
    <location>
        <begin position="231"/>
        <end position="249"/>
    </location>
</feature>
<feature type="transmembrane region" description="Helical" evidence="6">
    <location>
        <begin position="24"/>
        <end position="46"/>
    </location>
</feature>
<feature type="transmembrane region" description="Helical" evidence="6">
    <location>
        <begin position="358"/>
        <end position="379"/>
    </location>
</feature>
<feature type="domain" description="Major facilitator superfamily (MFS) profile" evidence="7">
    <location>
        <begin position="24"/>
        <end position="462"/>
    </location>
</feature>
<feature type="transmembrane region" description="Helical" evidence="6">
    <location>
        <begin position="178"/>
        <end position="196"/>
    </location>
</feature>
<dbReference type="PANTHER" id="PTHR42718:SF9">
    <property type="entry name" value="MAJOR FACILITATOR SUPERFAMILY MULTIDRUG TRANSPORTER MFSC"/>
    <property type="match status" value="1"/>
</dbReference>
<evidence type="ECO:0000256" key="5">
    <source>
        <dbReference type="ARBA" id="ARBA00023136"/>
    </source>
</evidence>
<dbReference type="InterPro" id="IPR036259">
    <property type="entry name" value="MFS_trans_sf"/>
</dbReference>
<accession>A0ABT9VXH4</accession>
<feature type="transmembrane region" description="Helical" evidence="6">
    <location>
        <begin position="270"/>
        <end position="290"/>
    </location>
</feature>
<evidence type="ECO:0000256" key="1">
    <source>
        <dbReference type="ARBA" id="ARBA00004651"/>
    </source>
</evidence>
<feature type="transmembrane region" description="Helical" evidence="6">
    <location>
        <begin position="391"/>
        <end position="414"/>
    </location>
</feature>
<name>A0ABT9VXH4_9BACI</name>